<proteinExistence type="predicted"/>
<comment type="caution">
    <text evidence="2">The sequence shown here is derived from an EMBL/GenBank/DDBJ whole genome shotgun (WGS) entry which is preliminary data.</text>
</comment>
<feature type="region of interest" description="Disordered" evidence="1">
    <location>
        <begin position="60"/>
        <end position="84"/>
    </location>
</feature>
<dbReference type="EMBL" id="BQNB010012430">
    <property type="protein sequence ID" value="GJT03469.1"/>
    <property type="molecule type" value="Genomic_DNA"/>
</dbReference>
<sequence>MEPRVDKCNLLRGGCSDSGISSLRSTGDGMDRDGGSGGSGDGGNAVVTASMRAGGSILPPPPLGVWAVQPRQGAPHEEGGDSDFGGDGVGVVYWSVVSKTLCLSVEGYGSLCGR</sequence>
<organism evidence="2 3">
    <name type="scientific">Tanacetum coccineum</name>
    <dbReference type="NCBI Taxonomy" id="301880"/>
    <lineage>
        <taxon>Eukaryota</taxon>
        <taxon>Viridiplantae</taxon>
        <taxon>Streptophyta</taxon>
        <taxon>Embryophyta</taxon>
        <taxon>Tracheophyta</taxon>
        <taxon>Spermatophyta</taxon>
        <taxon>Magnoliopsida</taxon>
        <taxon>eudicotyledons</taxon>
        <taxon>Gunneridae</taxon>
        <taxon>Pentapetalae</taxon>
        <taxon>asterids</taxon>
        <taxon>campanulids</taxon>
        <taxon>Asterales</taxon>
        <taxon>Asteraceae</taxon>
        <taxon>Asteroideae</taxon>
        <taxon>Anthemideae</taxon>
        <taxon>Anthemidinae</taxon>
        <taxon>Tanacetum</taxon>
    </lineage>
</organism>
<accession>A0ABQ5AN40</accession>
<evidence type="ECO:0000313" key="2">
    <source>
        <dbReference type="EMBL" id="GJT03469.1"/>
    </source>
</evidence>
<evidence type="ECO:0000256" key="1">
    <source>
        <dbReference type="SAM" id="MobiDB-lite"/>
    </source>
</evidence>
<reference evidence="2" key="1">
    <citation type="journal article" date="2022" name="Int. J. Mol. Sci.">
        <title>Draft Genome of Tanacetum Coccineum: Genomic Comparison of Closely Related Tanacetum-Family Plants.</title>
        <authorList>
            <person name="Yamashiro T."/>
            <person name="Shiraishi A."/>
            <person name="Nakayama K."/>
            <person name="Satake H."/>
        </authorList>
    </citation>
    <scope>NUCLEOTIDE SEQUENCE</scope>
</reference>
<gene>
    <name evidence="2" type="ORF">Tco_0824638</name>
</gene>
<protein>
    <submittedName>
        <fullName evidence="2">Uncharacterized protein</fullName>
    </submittedName>
</protein>
<evidence type="ECO:0000313" key="3">
    <source>
        <dbReference type="Proteomes" id="UP001151760"/>
    </source>
</evidence>
<reference evidence="2" key="2">
    <citation type="submission" date="2022-01" db="EMBL/GenBank/DDBJ databases">
        <authorList>
            <person name="Yamashiro T."/>
            <person name="Shiraishi A."/>
            <person name="Satake H."/>
            <person name="Nakayama K."/>
        </authorList>
    </citation>
    <scope>NUCLEOTIDE SEQUENCE</scope>
</reference>
<keyword evidence="3" id="KW-1185">Reference proteome</keyword>
<dbReference type="Proteomes" id="UP001151760">
    <property type="component" value="Unassembled WGS sequence"/>
</dbReference>
<feature type="region of interest" description="Disordered" evidence="1">
    <location>
        <begin position="1"/>
        <end position="46"/>
    </location>
</feature>
<name>A0ABQ5AN40_9ASTR</name>